<reference evidence="1" key="1">
    <citation type="journal article" date="2021" name="Proc. Natl. Acad. Sci. U.S.A.">
        <title>A Catalog of Tens of Thousands of Viruses from Human Metagenomes Reveals Hidden Associations with Chronic Diseases.</title>
        <authorList>
            <person name="Tisza M.J."/>
            <person name="Buck C.B."/>
        </authorList>
    </citation>
    <scope>NUCLEOTIDE SEQUENCE</scope>
    <source>
        <strain evidence="1">CtLl75</strain>
    </source>
</reference>
<name>A0A8S5RB53_9VIRU</name>
<protein>
    <submittedName>
        <fullName evidence="1">Uncharacterized protein</fullName>
    </submittedName>
</protein>
<dbReference type="EMBL" id="BK059085">
    <property type="protein sequence ID" value="DAE28379.1"/>
    <property type="molecule type" value="Genomic_DNA"/>
</dbReference>
<evidence type="ECO:0000313" key="1">
    <source>
        <dbReference type="EMBL" id="DAE28379.1"/>
    </source>
</evidence>
<organism evidence="1">
    <name type="scientific">virus sp. ctLl75</name>
    <dbReference type="NCBI Taxonomy" id="2828249"/>
    <lineage>
        <taxon>Viruses</taxon>
    </lineage>
</organism>
<sequence length="137" mass="16003">MRKQKLQKGWRISVYYSFSLTEVIQLFDGFISGFTLNSDHIYLEATNWIGYLQYRMLRTAKNYSTVTIKTIIQQCFEELNQTSRLPFLLGQNTCETPLTRDFIVGSSFFDVLKAAEEVNPKLCYRMKAEGDQIFLEV</sequence>
<proteinExistence type="predicted"/>
<accession>A0A8S5RB53</accession>